<organism evidence="1 2">
    <name type="scientific">Hydrogenophaga atypica</name>
    <dbReference type="NCBI Taxonomy" id="249409"/>
    <lineage>
        <taxon>Bacteria</taxon>
        <taxon>Pseudomonadati</taxon>
        <taxon>Pseudomonadota</taxon>
        <taxon>Betaproteobacteria</taxon>
        <taxon>Burkholderiales</taxon>
        <taxon>Comamonadaceae</taxon>
        <taxon>Hydrogenophaga</taxon>
    </lineage>
</organism>
<dbReference type="CDD" id="cd00093">
    <property type="entry name" value="HTH_XRE"/>
    <property type="match status" value="1"/>
</dbReference>
<dbReference type="RefSeq" id="WP_382228546.1">
    <property type="nucleotide sequence ID" value="NZ_JBHTCA010000045.1"/>
</dbReference>
<keyword evidence="2" id="KW-1185">Reference proteome</keyword>
<dbReference type="Gene3D" id="1.10.260.40">
    <property type="entry name" value="lambda repressor-like DNA-binding domains"/>
    <property type="match status" value="1"/>
</dbReference>
<dbReference type="Pfam" id="PF13560">
    <property type="entry name" value="HTH_31"/>
    <property type="match status" value="1"/>
</dbReference>
<name>A0ABW2QRJ5_9BURK</name>
<accession>A0ABW2QRJ5</accession>
<protein>
    <submittedName>
        <fullName evidence="1">Helix-turn-helix domain-containing protein</fullName>
    </submittedName>
</protein>
<sequence length="111" mass="11887">MPKPSASLAFLPPAVENQLAELGANLQIARKRRGESRAAWASRLGVTSPTLLRMERGDPKVSMGAYATALWLIGRSDQLPLAAAPHLDYAAAEAEARKVSGAVRRRKGVPE</sequence>
<dbReference type="Proteomes" id="UP001596501">
    <property type="component" value="Unassembled WGS sequence"/>
</dbReference>
<evidence type="ECO:0000313" key="1">
    <source>
        <dbReference type="EMBL" id="MFC7411732.1"/>
    </source>
</evidence>
<proteinExistence type="predicted"/>
<reference evidence="2" key="1">
    <citation type="journal article" date="2019" name="Int. J. Syst. Evol. Microbiol.">
        <title>The Global Catalogue of Microorganisms (GCM) 10K type strain sequencing project: providing services to taxonomists for standard genome sequencing and annotation.</title>
        <authorList>
            <consortium name="The Broad Institute Genomics Platform"/>
            <consortium name="The Broad Institute Genome Sequencing Center for Infectious Disease"/>
            <person name="Wu L."/>
            <person name="Ma J."/>
        </authorList>
    </citation>
    <scope>NUCLEOTIDE SEQUENCE [LARGE SCALE GENOMIC DNA]</scope>
    <source>
        <strain evidence="2">CGMCC 1.12371</strain>
    </source>
</reference>
<dbReference type="InterPro" id="IPR001387">
    <property type="entry name" value="Cro/C1-type_HTH"/>
</dbReference>
<dbReference type="InterPro" id="IPR010982">
    <property type="entry name" value="Lambda_DNA-bd_dom_sf"/>
</dbReference>
<evidence type="ECO:0000313" key="2">
    <source>
        <dbReference type="Proteomes" id="UP001596501"/>
    </source>
</evidence>
<dbReference type="SUPFAM" id="SSF47413">
    <property type="entry name" value="lambda repressor-like DNA-binding domains"/>
    <property type="match status" value="1"/>
</dbReference>
<gene>
    <name evidence="1" type="ORF">ACFQPB_23020</name>
</gene>
<comment type="caution">
    <text evidence="1">The sequence shown here is derived from an EMBL/GenBank/DDBJ whole genome shotgun (WGS) entry which is preliminary data.</text>
</comment>
<dbReference type="EMBL" id="JBHTCA010000045">
    <property type="protein sequence ID" value="MFC7411732.1"/>
    <property type="molecule type" value="Genomic_DNA"/>
</dbReference>